<evidence type="ECO:0000256" key="8">
    <source>
        <dbReference type="SAM" id="MobiDB-lite"/>
    </source>
</evidence>
<dbReference type="Gene3D" id="1.20.920.10">
    <property type="entry name" value="Bromodomain-like"/>
    <property type="match status" value="1"/>
</dbReference>
<feature type="compositionally biased region" description="Polar residues" evidence="8">
    <location>
        <begin position="194"/>
        <end position="206"/>
    </location>
</feature>
<dbReference type="InterPro" id="IPR028144">
    <property type="entry name" value="CYSTM_dom"/>
</dbReference>
<feature type="compositionally biased region" description="Low complexity" evidence="8">
    <location>
        <begin position="235"/>
        <end position="249"/>
    </location>
</feature>
<feature type="region of interest" description="Disordered" evidence="8">
    <location>
        <begin position="366"/>
        <end position="394"/>
    </location>
</feature>
<feature type="signal peptide" evidence="9">
    <location>
        <begin position="1"/>
        <end position="18"/>
    </location>
</feature>
<proteinExistence type="inferred from homology"/>
<dbReference type="PROSITE" id="PS50014">
    <property type="entry name" value="BROMODOMAIN_2"/>
    <property type="match status" value="1"/>
</dbReference>
<evidence type="ECO:0000259" key="10">
    <source>
        <dbReference type="PROSITE" id="PS50014"/>
    </source>
</evidence>
<gene>
    <name evidence="12" type="ORF">NE237_023191</name>
</gene>
<keyword evidence="13" id="KW-1185">Reference proteome</keyword>
<dbReference type="InterPro" id="IPR001487">
    <property type="entry name" value="Bromodomain"/>
</dbReference>
<feature type="region of interest" description="Disordered" evidence="8">
    <location>
        <begin position="713"/>
        <end position="801"/>
    </location>
</feature>
<keyword evidence="3" id="KW-0805">Transcription regulation</keyword>
<evidence type="ECO:0000313" key="12">
    <source>
        <dbReference type="EMBL" id="KAJ4963252.1"/>
    </source>
</evidence>
<organism evidence="12 13">
    <name type="scientific">Protea cynaroides</name>
    <dbReference type="NCBI Taxonomy" id="273540"/>
    <lineage>
        <taxon>Eukaryota</taxon>
        <taxon>Viridiplantae</taxon>
        <taxon>Streptophyta</taxon>
        <taxon>Embryophyta</taxon>
        <taxon>Tracheophyta</taxon>
        <taxon>Spermatophyta</taxon>
        <taxon>Magnoliopsida</taxon>
        <taxon>Proteales</taxon>
        <taxon>Proteaceae</taxon>
        <taxon>Protea</taxon>
    </lineage>
</organism>
<dbReference type="InterPro" id="IPR036427">
    <property type="entry name" value="Bromodomain-like_sf"/>
</dbReference>
<dbReference type="InterPro" id="IPR037377">
    <property type="entry name" value="GTE_bromo"/>
</dbReference>
<dbReference type="PANTHER" id="PTHR45926">
    <property type="entry name" value="OSJNBA0053K19.4 PROTEIN"/>
    <property type="match status" value="1"/>
</dbReference>
<keyword evidence="9" id="KW-0732">Signal</keyword>
<feature type="chain" id="PRO_5040408173" evidence="9">
    <location>
        <begin position="19"/>
        <end position="801"/>
    </location>
</feature>
<evidence type="ECO:0000256" key="4">
    <source>
        <dbReference type="ARBA" id="ARBA00023117"/>
    </source>
</evidence>
<evidence type="ECO:0000259" key="11">
    <source>
        <dbReference type="PROSITE" id="PS51525"/>
    </source>
</evidence>
<feature type="compositionally biased region" description="Polar residues" evidence="8">
    <location>
        <begin position="668"/>
        <end position="685"/>
    </location>
</feature>
<feature type="domain" description="NET" evidence="11">
    <location>
        <begin position="585"/>
        <end position="666"/>
    </location>
</feature>
<keyword evidence="6" id="KW-0804">Transcription</keyword>
<feature type="region of interest" description="Disordered" evidence="8">
    <location>
        <begin position="667"/>
        <end position="691"/>
    </location>
</feature>
<comment type="caution">
    <text evidence="12">The sequence shown here is derived from an EMBL/GenBank/DDBJ whole genome shotgun (WGS) entry which is preliminary data.</text>
</comment>
<evidence type="ECO:0000256" key="1">
    <source>
        <dbReference type="ARBA" id="ARBA00004370"/>
    </source>
</evidence>
<dbReference type="Pfam" id="PF00439">
    <property type="entry name" value="Bromodomain"/>
    <property type="match status" value="1"/>
</dbReference>
<feature type="compositionally biased region" description="Basic and acidic residues" evidence="8">
    <location>
        <begin position="384"/>
        <end position="393"/>
    </location>
</feature>
<name>A0A9Q0HFU3_9MAGN</name>
<evidence type="ECO:0000256" key="5">
    <source>
        <dbReference type="ARBA" id="ARBA00023136"/>
    </source>
</evidence>
<feature type="region of interest" description="Disordered" evidence="8">
    <location>
        <begin position="194"/>
        <end position="252"/>
    </location>
</feature>
<sequence>MCGAVCLSVSVCISYLLCVNSNATRGSWLSRIFVFKKRLTEFVGSLDRSSISFKSGSSEMNDPKYAYPYPAQGYYQGPPVMAPPQYAAPPPRRQPGFLEGCLAALCCCCLIDECCCDPSIIFKFRFPARFQRQSPATSLLPYDSPIVSVADISSEICRRPTDLIKFLVCMASALLASRNEPDWGERKVYMRKNPNSNAHLKSNPNPNKLIHNHHHPNQIHGRQADESAISVPTVSDDSSSLNRKSISLSNRRESSAGSYVSFNIAAYSRMELKELKKRLISELEQVRSMTNKIEFREIQSRSGYSASQLSGGYGAKEVTSATRPPPLHINHRPSLDSPVADGSKEKRTPKANQYYRPTEFVMKEKAHLDGKKVSGSKRPPPLISDRDSKRPALDHTTGNLLTGLMKRCGQILSKLMKHKYSWIFNDPVDVVGLGLHDYNQVIKHPMDLGSVKTKLGKNLYASPLDFASDVRLTFNNALVYNPKGHEVYALAEQFLASFEEMFEPTYKKFQNFKKRMVRASEMMPRNSWAAVSIPEIAKKPDPVSIPIAVTASNPSPAQTPTPTSTFALARPLSTGRSTTGKQPKPKAKDLNKREMSFEEKQNLGLCLQNLPQEKMDQVVHIIKKRNASVAQHGDEIELDIEVLDTETLWDLDRFVCNCKKMMSKIKRQSYSSNDQIPAAESSKSPVSVMPEASKALPVDTAAGAVSTSTAAAAAKKIKKGETVEEDVDIGEEMPTNNFPPVEIEKDAGGYASRSSSSSSSSSGSSSSSDSYSGSSSGSDSDADDAQSPCPETKASPRTKEE</sequence>
<dbReference type="PROSITE" id="PS51525">
    <property type="entry name" value="NET"/>
    <property type="match status" value="1"/>
</dbReference>
<feature type="domain" description="Bromo" evidence="10">
    <location>
        <begin position="416"/>
        <end position="488"/>
    </location>
</feature>
<keyword evidence="5" id="KW-0472">Membrane</keyword>
<feature type="region of interest" description="Disordered" evidence="8">
    <location>
        <begin position="305"/>
        <end position="354"/>
    </location>
</feature>
<feature type="compositionally biased region" description="Low complexity" evidence="8">
    <location>
        <begin position="551"/>
        <end position="567"/>
    </location>
</feature>
<evidence type="ECO:0000256" key="2">
    <source>
        <dbReference type="ARBA" id="ARBA00009444"/>
    </source>
</evidence>
<dbReference type="SUPFAM" id="SSF47370">
    <property type="entry name" value="Bromodomain"/>
    <property type="match status" value="1"/>
</dbReference>
<feature type="region of interest" description="Disordered" evidence="8">
    <location>
        <begin position="551"/>
        <end position="590"/>
    </location>
</feature>
<dbReference type="InterPro" id="IPR038336">
    <property type="entry name" value="NET_sf"/>
</dbReference>
<comment type="similarity">
    <text evidence="2">Belongs to the CYSTM1 family.</text>
</comment>
<feature type="compositionally biased region" description="Low complexity" evidence="8">
    <location>
        <begin position="748"/>
        <end position="779"/>
    </location>
</feature>
<dbReference type="Gene3D" id="1.20.1270.220">
    <property type="match status" value="1"/>
</dbReference>
<dbReference type="SMART" id="SM00297">
    <property type="entry name" value="BROMO"/>
    <property type="match status" value="1"/>
</dbReference>
<evidence type="ECO:0000256" key="7">
    <source>
        <dbReference type="PROSITE-ProRule" id="PRU00035"/>
    </source>
</evidence>
<dbReference type="GO" id="GO:0016020">
    <property type="term" value="C:membrane"/>
    <property type="evidence" value="ECO:0007669"/>
    <property type="project" value="UniProtKB-SubCell"/>
</dbReference>
<dbReference type="PRINTS" id="PR00503">
    <property type="entry name" value="BROMODOMAIN"/>
</dbReference>
<dbReference type="Pfam" id="PF12734">
    <property type="entry name" value="CYSTM"/>
    <property type="match status" value="1"/>
</dbReference>
<dbReference type="InterPro" id="IPR027353">
    <property type="entry name" value="NET_dom"/>
</dbReference>
<evidence type="ECO:0000313" key="13">
    <source>
        <dbReference type="Proteomes" id="UP001141806"/>
    </source>
</evidence>
<reference evidence="12" key="1">
    <citation type="journal article" date="2023" name="Plant J.">
        <title>The genome of the king protea, Protea cynaroides.</title>
        <authorList>
            <person name="Chang J."/>
            <person name="Duong T.A."/>
            <person name="Schoeman C."/>
            <person name="Ma X."/>
            <person name="Roodt D."/>
            <person name="Barker N."/>
            <person name="Li Z."/>
            <person name="Van de Peer Y."/>
            <person name="Mizrachi E."/>
        </authorList>
    </citation>
    <scope>NUCLEOTIDE SEQUENCE</scope>
    <source>
        <tissue evidence="12">Young leaves</tissue>
    </source>
</reference>
<keyword evidence="4 7" id="KW-0103">Bromodomain</keyword>
<dbReference type="Pfam" id="PF17035">
    <property type="entry name" value="BET"/>
    <property type="match status" value="1"/>
</dbReference>
<evidence type="ECO:0000256" key="6">
    <source>
        <dbReference type="ARBA" id="ARBA00023163"/>
    </source>
</evidence>
<dbReference type="EMBL" id="JAMYWD010000008">
    <property type="protein sequence ID" value="KAJ4963252.1"/>
    <property type="molecule type" value="Genomic_DNA"/>
</dbReference>
<protein>
    <submittedName>
        <fullName evidence="12">Uncharacterized protein</fullName>
    </submittedName>
</protein>
<dbReference type="AlphaFoldDB" id="A0A9Q0HFU3"/>
<dbReference type="OrthoDB" id="21449at2759"/>
<comment type="subcellular location">
    <subcellularLocation>
        <location evidence="1">Membrane</location>
    </subcellularLocation>
</comment>
<evidence type="ECO:0000256" key="9">
    <source>
        <dbReference type="SAM" id="SignalP"/>
    </source>
</evidence>
<dbReference type="Proteomes" id="UP001141806">
    <property type="component" value="Unassembled WGS sequence"/>
</dbReference>
<accession>A0A9Q0HFU3</accession>
<evidence type="ECO:0000256" key="3">
    <source>
        <dbReference type="ARBA" id="ARBA00023015"/>
    </source>
</evidence>
<dbReference type="CDD" id="cd05506">
    <property type="entry name" value="Bromo_plant1"/>
    <property type="match status" value="1"/>
</dbReference>